<evidence type="ECO:0000256" key="2">
    <source>
        <dbReference type="ARBA" id="ARBA00007165"/>
    </source>
</evidence>
<comment type="caution">
    <text evidence="7">The sequence shown here is derived from an EMBL/GenBank/DDBJ whole genome shotgun (WGS) entry which is preliminary data.</text>
</comment>
<dbReference type="PANTHER" id="PTHR23427:SF2">
    <property type="entry name" value="SURFEIT LOCUS PROTEIN 1"/>
    <property type="match status" value="1"/>
</dbReference>
<dbReference type="InterPro" id="IPR045214">
    <property type="entry name" value="Surf1/Surf4"/>
</dbReference>
<evidence type="ECO:0000256" key="1">
    <source>
        <dbReference type="ARBA" id="ARBA00004370"/>
    </source>
</evidence>
<sequence length="257" mass="28258">MNAEDGDIDARAIPPGRRIALAVLLVVLFAGFLALGTWQVERRTWKLNLIARVDARVHAAPVPAPGPEAWPDVTAKNDEYRRVSLEGHFLNDEETPVYTANDSGPGYWIVTPFERPNGTYVLVNRGFVPNEKKKASSRPKGEIEGDTRVVGLMRMSQPGGAFLRSNKPAEGRWYSRDVEAIAKARGLPRDKVAPYFVDAGAAKNPGGLPVGGLTRIHFRNAHLVYALTWYTLALMTAGALVTLFRGRLFGKRKTISP</sequence>
<evidence type="ECO:0000256" key="5">
    <source>
        <dbReference type="ARBA" id="ARBA00023136"/>
    </source>
</evidence>
<name>A0A506U1K2_9HYPH</name>
<dbReference type="Pfam" id="PF02104">
    <property type="entry name" value="SURF1"/>
    <property type="match status" value="1"/>
</dbReference>
<evidence type="ECO:0000313" key="7">
    <source>
        <dbReference type="EMBL" id="TPW26835.1"/>
    </source>
</evidence>
<keyword evidence="3 6" id="KW-0812">Transmembrane</keyword>
<organism evidence="7 8">
    <name type="scientific">Pararhizobium mangrovi</name>
    <dbReference type="NCBI Taxonomy" id="2590452"/>
    <lineage>
        <taxon>Bacteria</taxon>
        <taxon>Pseudomonadati</taxon>
        <taxon>Pseudomonadota</taxon>
        <taxon>Alphaproteobacteria</taxon>
        <taxon>Hyphomicrobiales</taxon>
        <taxon>Rhizobiaceae</taxon>
        <taxon>Rhizobium/Agrobacterium group</taxon>
        <taxon>Pararhizobium</taxon>
    </lineage>
</organism>
<dbReference type="Proteomes" id="UP000320314">
    <property type="component" value="Unassembled WGS sequence"/>
</dbReference>
<feature type="transmembrane region" description="Helical" evidence="6">
    <location>
        <begin position="223"/>
        <end position="244"/>
    </location>
</feature>
<protein>
    <recommendedName>
        <fullName evidence="6">SURF1-like protein</fullName>
    </recommendedName>
</protein>
<keyword evidence="4 6" id="KW-1133">Transmembrane helix</keyword>
<dbReference type="EMBL" id="VHLH01000026">
    <property type="protein sequence ID" value="TPW26835.1"/>
    <property type="molecule type" value="Genomic_DNA"/>
</dbReference>
<evidence type="ECO:0000256" key="3">
    <source>
        <dbReference type="ARBA" id="ARBA00022692"/>
    </source>
</evidence>
<reference evidence="7 8" key="1">
    <citation type="submission" date="2019-06" db="EMBL/GenBank/DDBJ databases">
        <authorList>
            <person name="Li M."/>
        </authorList>
    </citation>
    <scope>NUCLEOTIDE SEQUENCE [LARGE SCALE GENOMIC DNA]</scope>
    <source>
        <strain evidence="7 8">BGMRC6574</strain>
    </source>
</reference>
<dbReference type="InterPro" id="IPR002994">
    <property type="entry name" value="Surf1/Shy1"/>
</dbReference>
<keyword evidence="5 6" id="KW-0472">Membrane</keyword>
<dbReference type="GO" id="GO:0005886">
    <property type="term" value="C:plasma membrane"/>
    <property type="evidence" value="ECO:0007669"/>
    <property type="project" value="UniProtKB-SubCell"/>
</dbReference>
<comment type="similarity">
    <text evidence="2 6">Belongs to the SURF1 family.</text>
</comment>
<keyword evidence="8" id="KW-1185">Reference proteome</keyword>
<evidence type="ECO:0000256" key="6">
    <source>
        <dbReference type="RuleBase" id="RU363076"/>
    </source>
</evidence>
<accession>A0A506U1K2</accession>
<keyword evidence="6" id="KW-1003">Cell membrane</keyword>
<evidence type="ECO:0000256" key="4">
    <source>
        <dbReference type="ARBA" id="ARBA00022989"/>
    </source>
</evidence>
<dbReference type="PANTHER" id="PTHR23427">
    <property type="entry name" value="SURFEIT LOCUS PROTEIN"/>
    <property type="match status" value="1"/>
</dbReference>
<dbReference type="OrthoDB" id="6079986at2"/>
<dbReference type="RefSeq" id="WP_141167615.1">
    <property type="nucleotide sequence ID" value="NZ_VHLH01000026.1"/>
</dbReference>
<feature type="transmembrane region" description="Helical" evidence="6">
    <location>
        <begin position="19"/>
        <end position="38"/>
    </location>
</feature>
<dbReference type="CDD" id="cd06662">
    <property type="entry name" value="SURF1"/>
    <property type="match status" value="1"/>
</dbReference>
<proteinExistence type="inferred from homology"/>
<evidence type="ECO:0000313" key="8">
    <source>
        <dbReference type="Proteomes" id="UP000320314"/>
    </source>
</evidence>
<comment type="subcellular location">
    <subcellularLocation>
        <location evidence="6">Cell membrane</location>
        <topology evidence="6">Multi-pass membrane protein</topology>
    </subcellularLocation>
    <subcellularLocation>
        <location evidence="1">Membrane</location>
    </subcellularLocation>
</comment>
<dbReference type="PROSITE" id="PS50895">
    <property type="entry name" value="SURF1"/>
    <property type="match status" value="1"/>
</dbReference>
<dbReference type="AlphaFoldDB" id="A0A506U1K2"/>
<gene>
    <name evidence="7" type="ORF">FJU11_13595</name>
</gene>